<keyword evidence="1" id="KW-0472">Membrane</keyword>
<keyword evidence="1" id="KW-0812">Transmembrane</keyword>
<evidence type="ECO:0008006" key="3">
    <source>
        <dbReference type="Google" id="ProtNLM"/>
    </source>
</evidence>
<reference evidence="2" key="1">
    <citation type="submission" date="2016-04" db="EMBL/GenBank/DDBJ databases">
        <title>Fast-growing isolate from the root nodules of Vavilovia formosa.</title>
        <authorList>
            <person name="Kimeklis A."/>
            <person name="Safronova V."/>
            <person name="Belimov A."/>
            <person name="Andronov E."/>
        </authorList>
    </citation>
    <scope>NUCLEOTIDE SEQUENCE [LARGE SCALE GENOMIC DNA]</scope>
    <source>
        <strain evidence="2">Vaf-46</strain>
    </source>
</reference>
<feature type="transmembrane region" description="Helical" evidence="1">
    <location>
        <begin position="12"/>
        <end position="34"/>
    </location>
</feature>
<feature type="transmembrane region" description="Helical" evidence="1">
    <location>
        <begin position="108"/>
        <end position="127"/>
    </location>
</feature>
<accession>A0A179B8B7</accession>
<evidence type="ECO:0000313" key="2">
    <source>
        <dbReference type="EMBL" id="OAP87906.1"/>
    </source>
</evidence>
<dbReference type="Pfam" id="PF11026">
    <property type="entry name" value="DUF2721"/>
    <property type="match status" value="1"/>
</dbReference>
<evidence type="ECO:0000256" key="1">
    <source>
        <dbReference type="SAM" id="Phobius"/>
    </source>
</evidence>
<dbReference type="AlphaFoldDB" id="A0A179B8B7"/>
<feature type="transmembrane region" description="Helical" evidence="1">
    <location>
        <begin position="76"/>
        <end position="102"/>
    </location>
</feature>
<keyword evidence="1" id="KW-1133">Transmembrane helix</keyword>
<dbReference type="RefSeq" id="WP_064251507.1">
    <property type="nucleotide sequence ID" value="NZ_CAXURF020000001.1"/>
</dbReference>
<proteinExistence type="predicted"/>
<protein>
    <recommendedName>
        <fullName evidence="3">DUF2721 domain-containing protein</fullName>
    </recommendedName>
</protein>
<dbReference type="EMBL" id="LWBS01000472">
    <property type="protein sequence ID" value="OAP87906.1"/>
    <property type="molecule type" value="Genomic_DNA"/>
</dbReference>
<dbReference type="InterPro" id="IPR021279">
    <property type="entry name" value="DUF2721"/>
</dbReference>
<organism evidence="2">
    <name type="scientific">Rhizobium leguminosarum</name>
    <dbReference type="NCBI Taxonomy" id="384"/>
    <lineage>
        <taxon>Bacteria</taxon>
        <taxon>Pseudomonadati</taxon>
        <taxon>Pseudomonadota</taxon>
        <taxon>Alphaproteobacteria</taxon>
        <taxon>Hyphomicrobiales</taxon>
        <taxon>Rhizobiaceae</taxon>
        <taxon>Rhizobium/Agrobacterium group</taxon>
        <taxon>Rhizobium</taxon>
    </lineage>
</organism>
<comment type="caution">
    <text evidence="2">The sequence shown here is derived from an EMBL/GenBank/DDBJ whole genome shotgun (WGS) entry which is preliminary data.</text>
</comment>
<gene>
    <name evidence="2" type="ORF">A4U53_10475</name>
</gene>
<name>A0A179B8B7_RHILE</name>
<sequence length="143" mass="15637">MSVEADQLSTMINHAVAPAFMLNGVAAMVAVLVNRISGVTERIRNLREIHESDVARAPLKKGIGELRRRERLLNSALHLAVLSGIGVTLLLLFGFVVAFLGYRHEPGAAVLFVAALCFLAGSLVRFLQDIRLSQGEHDDRPLR</sequence>